<dbReference type="AlphaFoldDB" id="A0A7U9DQ22"/>
<accession>A0A7U9DQ22</accession>
<sequence length="57" mass="5822">MVGDAAGALGGPAEEPSGYVRVSPFESPPVTSDTSTPVPEFTLPTPRARPLRSPASL</sequence>
<evidence type="ECO:0000313" key="3">
    <source>
        <dbReference type="Proteomes" id="UP000014062"/>
    </source>
</evidence>
<gene>
    <name evidence="2" type="ORF">SLI_3346</name>
</gene>
<feature type="compositionally biased region" description="Low complexity" evidence="1">
    <location>
        <begin position="28"/>
        <end position="39"/>
    </location>
</feature>
<evidence type="ECO:0000313" key="2">
    <source>
        <dbReference type="EMBL" id="EOY48059.1"/>
    </source>
</evidence>
<name>A0A7U9DQ22_STRLI</name>
<protein>
    <submittedName>
        <fullName evidence="2">Uncharacterized protein</fullName>
    </submittedName>
</protein>
<dbReference type="Proteomes" id="UP000014062">
    <property type="component" value="Chromosome"/>
</dbReference>
<reference evidence="3" key="1">
    <citation type="journal article" date="2013" name="Genome Biol. Evol.">
        <title>The genome sequence of Streptomyces lividans 66 reveals a novel tRNA-dependent peptide biosynthetic system within a metal-related genomic island.</title>
        <authorList>
            <person name="Cruz-Morales P."/>
            <person name="Vijgenboom E."/>
            <person name="Iruegas-Bocardo F."/>
            <person name="Girard G."/>
            <person name="Yanez-Guerra L.A."/>
            <person name="Ramos-Aboites H.E."/>
            <person name="Pernodet J.L."/>
            <person name="Anne J."/>
            <person name="van Wezel G.P."/>
            <person name="Barona-Gomez F."/>
        </authorList>
    </citation>
    <scope>NUCLEOTIDE SEQUENCE [LARGE SCALE GENOMIC DNA]</scope>
    <source>
        <strain evidence="3">1326</strain>
    </source>
</reference>
<evidence type="ECO:0000256" key="1">
    <source>
        <dbReference type="SAM" id="MobiDB-lite"/>
    </source>
</evidence>
<organism evidence="2 3">
    <name type="scientific">Streptomyces lividans 1326</name>
    <dbReference type="NCBI Taxonomy" id="1200984"/>
    <lineage>
        <taxon>Bacteria</taxon>
        <taxon>Bacillati</taxon>
        <taxon>Actinomycetota</taxon>
        <taxon>Actinomycetes</taxon>
        <taxon>Kitasatosporales</taxon>
        <taxon>Streptomycetaceae</taxon>
        <taxon>Streptomyces</taxon>
    </lineage>
</organism>
<feature type="region of interest" description="Disordered" evidence="1">
    <location>
        <begin position="1"/>
        <end position="57"/>
    </location>
</feature>
<proteinExistence type="predicted"/>
<feature type="compositionally biased region" description="Low complexity" evidence="1">
    <location>
        <begin position="1"/>
        <end position="13"/>
    </location>
</feature>
<dbReference type="EMBL" id="CM001889">
    <property type="protein sequence ID" value="EOY48059.1"/>
    <property type="molecule type" value="Genomic_DNA"/>
</dbReference>